<protein>
    <recommendedName>
        <fullName evidence="4">BolA-like protein</fullName>
    </recommendedName>
</protein>
<accession>A0A814ZAL4</accession>
<evidence type="ECO:0008006" key="4">
    <source>
        <dbReference type="Google" id="ProtNLM"/>
    </source>
</evidence>
<proteinExistence type="inferred from homology"/>
<dbReference type="InterPro" id="IPR045115">
    <property type="entry name" value="BOL2"/>
</dbReference>
<reference evidence="2" key="1">
    <citation type="submission" date="2021-02" db="EMBL/GenBank/DDBJ databases">
        <authorList>
            <person name="Nowell W R."/>
        </authorList>
    </citation>
    <scope>NUCLEOTIDE SEQUENCE</scope>
</reference>
<comment type="similarity">
    <text evidence="1">Belongs to the BolA/IbaG family.</text>
</comment>
<dbReference type="PANTHER" id="PTHR12735">
    <property type="entry name" value="BOLA-LIKE PROTEIN-RELATED"/>
    <property type="match status" value="1"/>
</dbReference>
<evidence type="ECO:0000313" key="3">
    <source>
        <dbReference type="Proteomes" id="UP000663828"/>
    </source>
</evidence>
<dbReference type="AlphaFoldDB" id="A0A814ZAL4"/>
<dbReference type="GO" id="GO:0051537">
    <property type="term" value="F:2 iron, 2 sulfur cluster binding"/>
    <property type="evidence" value="ECO:0007669"/>
    <property type="project" value="InterPro"/>
</dbReference>
<comment type="caution">
    <text evidence="2">The sequence shown here is derived from an EMBL/GenBank/DDBJ whole genome shotgun (WGS) entry which is preliminary data.</text>
</comment>
<dbReference type="InterPro" id="IPR036065">
    <property type="entry name" value="BolA-like_sf"/>
</dbReference>
<dbReference type="GO" id="GO:0005829">
    <property type="term" value="C:cytosol"/>
    <property type="evidence" value="ECO:0007669"/>
    <property type="project" value="TreeGrafter"/>
</dbReference>
<dbReference type="PIRSF" id="PIRSF003113">
    <property type="entry name" value="BolA"/>
    <property type="match status" value="1"/>
</dbReference>
<keyword evidence="3" id="KW-1185">Reference proteome</keyword>
<evidence type="ECO:0000256" key="1">
    <source>
        <dbReference type="RuleBase" id="RU003860"/>
    </source>
</evidence>
<evidence type="ECO:0000313" key="2">
    <source>
        <dbReference type="EMBL" id="CAF1240276.1"/>
    </source>
</evidence>
<gene>
    <name evidence="2" type="ORF">XAT740_LOCUS25702</name>
</gene>
<dbReference type="GO" id="GO:0006879">
    <property type="term" value="P:intracellular iron ion homeostasis"/>
    <property type="evidence" value="ECO:0007669"/>
    <property type="project" value="InterPro"/>
</dbReference>
<dbReference type="Proteomes" id="UP000663828">
    <property type="component" value="Unassembled WGS sequence"/>
</dbReference>
<dbReference type="Pfam" id="PF01722">
    <property type="entry name" value="BolA"/>
    <property type="match status" value="1"/>
</dbReference>
<dbReference type="EMBL" id="CAJNOR010002050">
    <property type="protein sequence ID" value="CAF1240276.1"/>
    <property type="molecule type" value="Genomic_DNA"/>
</dbReference>
<dbReference type="InterPro" id="IPR002634">
    <property type="entry name" value="BolA"/>
</dbReference>
<dbReference type="GO" id="GO:0051604">
    <property type="term" value="P:protein maturation"/>
    <property type="evidence" value="ECO:0007669"/>
    <property type="project" value="InterPro"/>
</dbReference>
<dbReference type="SUPFAM" id="SSF82657">
    <property type="entry name" value="BolA-like"/>
    <property type="match status" value="1"/>
</dbReference>
<name>A0A814ZAL4_ADIRI</name>
<sequence length="109" mass="12361">MEINKDNIEKKLRDAFEPTYLNIDDCSSGCGLKFDTIIVSKKFEGKQLLARQRLVNDLLKDEMTKIHAFTQKTYTPDEWEKKQEKAATNPECPIKSTSACTGNCGNCPK</sequence>
<organism evidence="2 3">
    <name type="scientific">Adineta ricciae</name>
    <name type="common">Rotifer</name>
    <dbReference type="NCBI Taxonomy" id="249248"/>
    <lineage>
        <taxon>Eukaryota</taxon>
        <taxon>Metazoa</taxon>
        <taxon>Spiralia</taxon>
        <taxon>Gnathifera</taxon>
        <taxon>Rotifera</taxon>
        <taxon>Eurotatoria</taxon>
        <taxon>Bdelloidea</taxon>
        <taxon>Adinetida</taxon>
        <taxon>Adinetidae</taxon>
        <taxon>Adineta</taxon>
    </lineage>
</organism>
<dbReference type="PANTHER" id="PTHR12735:SF27">
    <property type="entry name" value="BOLA-LIKE PROTEIN 2"/>
    <property type="match status" value="1"/>
</dbReference>
<dbReference type="GO" id="GO:0005634">
    <property type="term" value="C:nucleus"/>
    <property type="evidence" value="ECO:0007669"/>
    <property type="project" value="TreeGrafter"/>
</dbReference>
<dbReference type="Gene3D" id="3.10.20.90">
    <property type="entry name" value="Phosphatidylinositol 3-kinase Catalytic Subunit, Chain A, domain 1"/>
    <property type="match status" value="1"/>
</dbReference>